<proteinExistence type="predicted"/>
<dbReference type="AlphaFoldDB" id="A0A0C2IF02"/>
<sequence>MSDNKPKAPKEYTYEKEWEKLYPIKEVQSDIHSFFCIPCDRILSNRCAGISNVRSHCRSFRHRQNISEKIRKNFNYSYNRYTNGPKDKSTRIYVQSDDIWHDSGDH</sequence>
<protein>
    <submittedName>
        <fullName evidence="1">Uncharacterized protein</fullName>
    </submittedName>
</protein>
<gene>
    <name evidence="1" type="ORF">RF11_04567</name>
</gene>
<reference evidence="1 2" key="1">
    <citation type="journal article" date="2014" name="Genome Biol. Evol.">
        <title>The genome of the myxosporean Thelohanellus kitauei shows adaptations to nutrient acquisition within its fish host.</title>
        <authorList>
            <person name="Yang Y."/>
            <person name="Xiong J."/>
            <person name="Zhou Z."/>
            <person name="Huo F."/>
            <person name="Miao W."/>
            <person name="Ran C."/>
            <person name="Liu Y."/>
            <person name="Zhang J."/>
            <person name="Feng J."/>
            <person name="Wang M."/>
            <person name="Wang M."/>
            <person name="Wang L."/>
            <person name="Yao B."/>
        </authorList>
    </citation>
    <scope>NUCLEOTIDE SEQUENCE [LARGE SCALE GENOMIC DNA]</scope>
    <source>
        <strain evidence="1">Wuqing</strain>
    </source>
</reference>
<organism evidence="1 2">
    <name type="scientific">Thelohanellus kitauei</name>
    <name type="common">Myxosporean</name>
    <dbReference type="NCBI Taxonomy" id="669202"/>
    <lineage>
        <taxon>Eukaryota</taxon>
        <taxon>Metazoa</taxon>
        <taxon>Cnidaria</taxon>
        <taxon>Myxozoa</taxon>
        <taxon>Myxosporea</taxon>
        <taxon>Bivalvulida</taxon>
        <taxon>Platysporina</taxon>
        <taxon>Myxobolidae</taxon>
        <taxon>Thelohanellus</taxon>
    </lineage>
</organism>
<name>A0A0C2IF02_THEKT</name>
<comment type="caution">
    <text evidence="1">The sequence shown here is derived from an EMBL/GenBank/DDBJ whole genome shotgun (WGS) entry which is preliminary data.</text>
</comment>
<dbReference type="Proteomes" id="UP000031668">
    <property type="component" value="Unassembled WGS sequence"/>
</dbReference>
<keyword evidence="2" id="KW-1185">Reference proteome</keyword>
<evidence type="ECO:0000313" key="2">
    <source>
        <dbReference type="Proteomes" id="UP000031668"/>
    </source>
</evidence>
<evidence type="ECO:0000313" key="1">
    <source>
        <dbReference type="EMBL" id="KII63898.1"/>
    </source>
</evidence>
<dbReference type="EMBL" id="JWZT01004530">
    <property type="protein sequence ID" value="KII63898.1"/>
    <property type="molecule type" value="Genomic_DNA"/>
</dbReference>
<dbReference type="OrthoDB" id="6159421at2759"/>
<accession>A0A0C2IF02</accession>